<protein>
    <submittedName>
        <fullName evidence="2">Uncharacterized protein</fullName>
    </submittedName>
</protein>
<reference evidence="3" key="1">
    <citation type="submission" date="2015-03" db="EMBL/GenBank/DDBJ databases">
        <authorList>
            <consortium name="Pathogen Informatics"/>
        </authorList>
    </citation>
    <scope>NUCLEOTIDE SEQUENCE [LARGE SCALE GENOMIC DNA]</scope>
    <source>
        <strain evidence="3">N09902308</strain>
    </source>
</reference>
<evidence type="ECO:0000313" key="2">
    <source>
        <dbReference type="EMBL" id="COZ51482.1"/>
    </source>
</evidence>
<feature type="region of interest" description="Disordered" evidence="1">
    <location>
        <begin position="1"/>
        <end position="36"/>
    </location>
</feature>
<gene>
    <name evidence="2" type="ORF">ERS007739_03841</name>
</gene>
<evidence type="ECO:0000313" key="3">
    <source>
        <dbReference type="Proteomes" id="UP000039021"/>
    </source>
</evidence>
<dbReference type="AlphaFoldDB" id="A0A916PH35"/>
<proteinExistence type="predicted"/>
<comment type="caution">
    <text evidence="2">The sequence shown here is derived from an EMBL/GenBank/DDBJ whole genome shotgun (WGS) entry which is preliminary data.</text>
</comment>
<name>A0A916PH35_MYCTX</name>
<accession>A0A916PH35</accession>
<dbReference type="EMBL" id="CSBK01002124">
    <property type="protein sequence ID" value="COZ51482.1"/>
    <property type="molecule type" value="Genomic_DNA"/>
</dbReference>
<sequence length="36" mass="3840">MRMRSSSVVSSSGRRDNANPPTPKPTISKGNIAKIV</sequence>
<organism evidence="2 3">
    <name type="scientific">Mycobacterium tuberculosis</name>
    <dbReference type="NCBI Taxonomy" id="1773"/>
    <lineage>
        <taxon>Bacteria</taxon>
        <taxon>Bacillati</taxon>
        <taxon>Actinomycetota</taxon>
        <taxon>Actinomycetes</taxon>
        <taxon>Mycobacteriales</taxon>
        <taxon>Mycobacteriaceae</taxon>
        <taxon>Mycobacterium</taxon>
        <taxon>Mycobacterium tuberculosis complex</taxon>
    </lineage>
</organism>
<feature type="compositionally biased region" description="Low complexity" evidence="1">
    <location>
        <begin position="1"/>
        <end position="12"/>
    </location>
</feature>
<evidence type="ECO:0000256" key="1">
    <source>
        <dbReference type="SAM" id="MobiDB-lite"/>
    </source>
</evidence>
<dbReference type="Proteomes" id="UP000039021">
    <property type="component" value="Unassembled WGS sequence"/>
</dbReference>